<gene>
    <name evidence="3" type="ORF">BLA29_010255</name>
</gene>
<evidence type="ECO:0000256" key="1">
    <source>
        <dbReference type="PROSITE-ProRule" id="PRU00047"/>
    </source>
</evidence>
<sequence length="178" mass="20291">MLTQMRTFDQLVKYIDKLYEEALYYDYTRFEKVDDGPKKPFRTAAISTNFCYVCSKNHESIFECLPNYDTATIIQIIRSKGLCFNCLKRGHLGRDCPLAKRDICSKCSKFHNTEMHDVIYELFQTIPKVVTESNPAQNVSADSSCIDGSVVAISSVSTRINVFDVQEIPGSDNRPIIH</sequence>
<accession>A0A1Y3BFT9</accession>
<evidence type="ECO:0000313" key="4">
    <source>
        <dbReference type="Proteomes" id="UP000194236"/>
    </source>
</evidence>
<dbReference type="InterPro" id="IPR036875">
    <property type="entry name" value="Znf_CCHC_sf"/>
</dbReference>
<dbReference type="Proteomes" id="UP000194236">
    <property type="component" value="Unassembled WGS sequence"/>
</dbReference>
<feature type="domain" description="CCHC-type" evidence="2">
    <location>
        <begin position="83"/>
        <end position="97"/>
    </location>
</feature>
<reference evidence="3 4" key="1">
    <citation type="submission" date="2017-03" db="EMBL/GenBank/DDBJ databases">
        <title>Genome Survey of Euroglyphus maynei.</title>
        <authorList>
            <person name="Arlian L.G."/>
            <person name="Morgan M.S."/>
            <person name="Rider S.D."/>
        </authorList>
    </citation>
    <scope>NUCLEOTIDE SEQUENCE [LARGE SCALE GENOMIC DNA]</scope>
    <source>
        <strain evidence="3">Arlian Lab</strain>
        <tissue evidence="3">Whole body</tissue>
    </source>
</reference>
<dbReference type="Pfam" id="PF00098">
    <property type="entry name" value="zf-CCHC"/>
    <property type="match status" value="1"/>
</dbReference>
<organism evidence="3 4">
    <name type="scientific">Euroglyphus maynei</name>
    <name type="common">Mayne's house dust mite</name>
    <dbReference type="NCBI Taxonomy" id="6958"/>
    <lineage>
        <taxon>Eukaryota</taxon>
        <taxon>Metazoa</taxon>
        <taxon>Ecdysozoa</taxon>
        <taxon>Arthropoda</taxon>
        <taxon>Chelicerata</taxon>
        <taxon>Arachnida</taxon>
        <taxon>Acari</taxon>
        <taxon>Acariformes</taxon>
        <taxon>Sarcoptiformes</taxon>
        <taxon>Astigmata</taxon>
        <taxon>Psoroptidia</taxon>
        <taxon>Analgoidea</taxon>
        <taxon>Pyroglyphidae</taxon>
        <taxon>Pyroglyphinae</taxon>
        <taxon>Euroglyphus</taxon>
    </lineage>
</organism>
<comment type="caution">
    <text evidence="3">The sequence shown here is derived from an EMBL/GenBank/DDBJ whole genome shotgun (WGS) entry which is preliminary data.</text>
</comment>
<protein>
    <recommendedName>
        <fullName evidence="2">CCHC-type domain-containing protein</fullName>
    </recommendedName>
</protein>
<dbReference type="PROSITE" id="PS50158">
    <property type="entry name" value="ZF_CCHC"/>
    <property type="match status" value="1"/>
</dbReference>
<dbReference type="AlphaFoldDB" id="A0A1Y3BFT9"/>
<evidence type="ECO:0000313" key="3">
    <source>
        <dbReference type="EMBL" id="OTF79790.1"/>
    </source>
</evidence>
<keyword evidence="1" id="KW-0862">Zinc</keyword>
<dbReference type="Gene3D" id="4.10.60.10">
    <property type="entry name" value="Zinc finger, CCHC-type"/>
    <property type="match status" value="1"/>
</dbReference>
<dbReference type="SUPFAM" id="SSF57756">
    <property type="entry name" value="Retrovirus zinc finger-like domains"/>
    <property type="match status" value="1"/>
</dbReference>
<feature type="non-terminal residue" evidence="3">
    <location>
        <position position="178"/>
    </location>
</feature>
<dbReference type="PANTHER" id="PTHR47331:SF1">
    <property type="entry name" value="GAG-LIKE PROTEIN"/>
    <property type="match status" value="1"/>
</dbReference>
<name>A0A1Y3BFT9_EURMA</name>
<keyword evidence="4" id="KW-1185">Reference proteome</keyword>
<evidence type="ECO:0000259" key="2">
    <source>
        <dbReference type="PROSITE" id="PS50158"/>
    </source>
</evidence>
<dbReference type="GO" id="GO:0008270">
    <property type="term" value="F:zinc ion binding"/>
    <property type="evidence" value="ECO:0007669"/>
    <property type="project" value="UniProtKB-KW"/>
</dbReference>
<proteinExistence type="predicted"/>
<keyword evidence="1" id="KW-0479">Metal-binding</keyword>
<dbReference type="SMART" id="SM00343">
    <property type="entry name" value="ZnF_C2HC"/>
    <property type="match status" value="1"/>
</dbReference>
<dbReference type="OrthoDB" id="6437296at2759"/>
<keyword evidence="1" id="KW-0863">Zinc-finger</keyword>
<dbReference type="GO" id="GO:0003676">
    <property type="term" value="F:nucleic acid binding"/>
    <property type="evidence" value="ECO:0007669"/>
    <property type="project" value="InterPro"/>
</dbReference>
<dbReference type="EMBL" id="MUJZ01021362">
    <property type="protein sequence ID" value="OTF79790.1"/>
    <property type="molecule type" value="Genomic_DNA"/>
</dbReference>
<dbReference type="PANTHER" id="PTHR47331">
    <property type="entry name" value="PHD-TYPE DOMAIN-CONTAINING PROTEIN"/>
    <property type="match status" value="1"/>
</dbReference>
<dbReference type="InterPro" id="IPR001878">
    <property type="entry name" value="Znf_CCHC"/>
</dbReference>